<organism evidence="2 3">
    <name type="scientific">Sunxiuqinia elliptica</name>
    <dbReference type="NCBI Taxonomy" id="655355"/>
    <lineage>
        <taxon>Bacteria</taxon>
        <taxon>Pseudomonadati</taxon>
        <taxon>Bacteroidota</taxon>
        <taxon>Bacteroidia</taxon>
        <taxon>Marinilabiliales</taxon>
        <taxon>Prolixibacteraceae</taxon>
        <taxon>Sunxiuqinia</taxon>
    </lineage>
</organism>
<feature type="transmembrane region" description="Helical" evidence="1">
    <location>
        <begin position="6"/>
        <end position="28"/>
    </location>
</feature>
<keyword evidence="1" id="KW-0812">Transmembrane</keyword>
<gene>
    <name evidence="2" type="ORF">SAMN05216283_101540</name>
</gene>
<reference evidence="2 3" key="1">
    <citation type="submission" date="2016-10" db="EMBL/GenBank/DDBJ databases">
        <authorList>
            <person name="de Groot N.N."/>
        </authorList>
    </citation>
    <scope>NUCLEOTIDE SEQUENCE [LARGE SCALE GENOMIC DNA]</scope>
    <source>
        <strain evidence="2 3">CGMCC 1.9156</strain>
    </source>
</reference>
<evidence type="ECO:0000313" key="3">
    <source>
        <dbReference type="Proteomes" id="UP000198964"/>
    </source>
</evidence>
<keyword evidence="1" id="KW-1133">Transmembrane helix</keyword>
<sequence length="219" mass="25141">MQASDLIGNGVFFVLDLLLIVILIPVVLKLRNRGKINHLTRLTLTAVNELMEIGGSTLVKFNQVAFGSYQQLERIWQMKESEREAVGLSEQRIKEVVQENISWLEQYTLVFEKEVNAFRSTIELFSPHFEDADILVFISKLNQNSRYALGSMEAIVVSFKLGGKIPNDVFGSINQSYKKMYDDVLAYRDKKKQTELENPKSLEKLYRLIEEGEAKMQAE</sequence>
<dbReference type="AlphaFoldDB" id="A0A1I2BXH7"/>
<protein>
    <submittedName>
        <fullName evidence="2">Uncharacterized protein</fullName>
    </submittedName>
</protein>
<dbReference type="EMBL" id="FONW01000001">
    <property type="protein sequence ID" value="SFE60819.1"/>
    <property type="molecule type" value="Genomic_DNA"/>
</dbReference>
<proteinExistence type="predicted"/>
<evidence type="ECO:0000256" key="1">
    <source>
        <dbReference type="SAM" id="Phobius"/>
    </source>
</evidence>
<keyword evidence="3" id="KW-1185">Reference proteome</keyword>
<name>A0A1I2BXH7_9BACT</name>
<dbReference type="Proteomes" id="UP000198964">
    <property type="component" value="Unassembled WGS sequence"/>
</dbReference>
<keyword evidence="1" id="KW-0472">Membrane</keyword>
<accession>A0A1I2BXH7</accession>
<evidence type="ECO:0000313" key="2">
    <source>
        <dbReference type="EMBL" id="SFE60819.1"/>
    </source>
</evidence>
<dbReference type="RefSeq" id="WP_093918270.1">
    <property type="nucleotide sequence ID" value="NZ_FONW01000001.1"/>
</dbReference>